<sequence length="338" mass="37042">MRLGVLDLGSNSAQFLVVDASPGAPPLPIRALKEPVVLAEDIDADGEISDAGIERTATAVSRILQAARRYEIESFYAFVTAAIRDAPNRESVLDGIERAAGVRPQFLTGAQEARLTYLAVRRWYGWRAGPLLVLDIGGGSMELALGRDDEPELALSLPLGAGRLTRAYLRGDPPDLHEVGLLREHIEECLKEVRDRLLWEGQPRRVIGSSKTFKQLARLAGAPPQRHGPFATRELRQGQARRITRRLAKLSARQRAQLRGVSQPRARQILAGAMVAEATMAALNIERLEVSPWALREGVVLQHIATLVETDDILPLTPFALAQQPETDPVITTLAGHR</sequence>
<organism evidence="4 5">
    <name type="scientific">Nocardia bhagyanarayanae</name>
    <dbReference type="NCBI Taxonomy" id="1215925"/>
    <lineage>
        <taxon>Bacteria</taxon>
        <taxon>Bacillati</taxon>
        <taxon>Actinomycetota</taxon>
        <taxon>Actinomycetes</taxon>
        <taxon>Mycobacteriales</taxon>
        <taxon>Nocardiaceae</taxon>
        <taxon>Nocardia</taxon>
    </lineage>
</organism>
<comment type="similarity">
    <text evidence="1">Belongs to the GppA/Ppx family.</text>
</comment>
<reference evidence="4 5" key="1">
    <citation type="submission" date="2019-06" db="EMBL/GenBank/DDBJ databases">
        <title>Sequencing the genomes of 1000 actinobacteria strains.</title>
        <authorList>
            <person name="Klenk H.-P."/>
        </authorList>
    </citation>
    <scope>NUCLEOTIDE SEQUENCE [LARGE SCALE GENOMIC DNA]</scope>
    <source>
        <strain evidence="4 5">DSM 103495</strain>
    </source>
</reference>
<keyword evidence="2" id="KW-0378">Hydrolase</keyword>
<dbReference type="InterPro" id="IPR043129">
    <property type="entry name" value="ATPase_NBD"/>
</dbReference>
<dbReference type="GO" id="GO:0016462">
    <property type="term" value="F:pyrophosphatase activity"/>
    <property type="evidence" value="ECO:0007669"/>
    <property type="project" value="TreeGrafter"/>
</dbReference>
<protein>
    <submittedName>
        <fullName evidence="4">Exopolyphosphatase/guanosine-5'-triphosphate, 3'-diphosphate pyrophosphatase</fullName>
    </submittedName>
</protein>
<evidence type="ECO:0000256" key="2">
    <source>
        <dbReference type="ARBA" id="ARBA00022801"/>
    </source>
</evidence>
<dbReference type="SUPFAM" id="SSF53067">
    <property type="entry name" value="Actin-like ATPase domain"/>
    <property type="match status" value="2"/>
</dbReference>
<dbReference type="AlphaFoldDB" id="A0A543EX56"/>
<accession>A0A543EX56</accession>
<name>A0A543EX56_9NOCA</name>
<dbReference type="CDD" id="cd24056">
    <property type="entry name" value="ASKHA_NBD_MtPPX1-like"/>
    <property type="match status" value="1"/>
</dbReference>
<dbReference type="FunFam" id="3.30.420.150:FF:000006">
    <property type="entry name" value="Ppx/GppA family phosphatase"/>
    <property type="match status" value="1"/>
</dbReference>
<dbReference type="RefSeq" id="WP_141812724.1">
    <property type="nucleotide sequence ID" value="NZ_VFPG01000002.1"/>
</dbReference>
<evidence type="ECO:0000313" key="5">
    <source>
        <dbReference type="Proteomes" id="UP000316331"/>
    </source>
</evidence>
<evidence type="ECO:0000256" key="1">
    <source>
        <dbReference type="ARBA" id="ARBA00007125"/>
    </source>
</evidence>
<keyword evidence="5" id="KW-1185">Reference proteome</keyword>
<dbReference type="Pfam" id="PF02541">
    <property type="entry name" value="Ppx-GppA"/>
    <property type="match status" value="1"/>
</dbReference>
<evidence type="ECO:0000259" key="3">
    <source>
        <dbReference type="Pfam" id="PF02541"/>
    </source>
</evidence>
<dbReference type="Gene3D" id="3.30.420.40">
    <property type="match status" value="1"/>
</dbReference>
<gene>
    <name evidence="4" type="ORF">FB390_6313</name>
</gene>
<dbReference type="EMBL" id="VFPG01000002">
    <property type="protein sequence ID" value="TQM26134.1"/>
    <property type="molecule type" value="Genomic_DNA"/>
</dbReference>
<feature type="domain" description="Ppx/GppA phosphatase N-terminal" evidence="3">
    <location>
        <begin position="23"/>
        <end position="303"/>
    </location>
</feature>
<proteinExistence type="inferred from homology"/>
<dbReference type="PANTHER" id="PTHR30005">
    <property type="entry name" value="EXOPOLYPHOSPHATASE"/>
    <property type="match status" value="1"/>
</dbReference>
<dbReference type="Proteomes" id="UP000316331">
    <property type="component" value="Unassembled WGS sequence"/>
</dbReference>
<dbReference type="OrthoDB" id="9793035at2"/>
<dbReference type="PANTHER" id="PTHR30005:SF0">
    <property type="entry name" value="RETROGRADE REGULATION PROTEIN 2"/>
    <property type="match status" value="1"/>
</dbReference>
<dbReference type="InterPro" id="IPR050273">
    <property type="entry name" value="GppA/Ppx_hydrolase"/>
</dbReference>
<comment type="caution">
    <text evidence="4">The sequence shown here is derived from an EMBL/GenBank/DDBJ whole genome shotgun (WGS) entry which is preliminary data.</text>
</comment>
<evidence type="ECO:0000313" key="4">
    <source>
        <dbReference type="EMBL" id="TQM26134.1"/>
    </source>
</evidence>
<dbReference type="InterPro" id="IPR003695">
    <property type="entry name" value="Ppx_GppA_N"/>
</dbReference>
<dbReference type="Gene3D" id="3.30.420.150">
    <property type="entry name" value="Exopolyphosphatase. Domain 2"/>
    <property type="match status" value="1"/>
</dbReference>